<dbReference type="Pfam" id="PF10458">
    <property type="entry name" value="Val_tRNA-synt_C"/>
    <property type="match status" value="1"/>
</dbReference>
<dbReference type="FunFam" id="3.40.50.620:FF:000098">
    <property type="entry name" value="Valine--tRNA ligase"/>
    <property type="match status" value="1"/>
</dbReference>
<dbReference type="GO" id="GO:0006438">
    <property type="term" value="P:valyl-tRNA aminoacylation"/>
    <property type="evidence" value="ECO:0007669"/>
    <property type="project" value="UniProtKB-UniRule"/>
</dbReference>
<evidence type="ECO:0000256" key="4">
    <source>
        <dbReference type="ARBA" id="ARBA00022598"/>
    </source>
</evidence>
<evidence type="ECO:0000256" key="7">
    <source>
        <dbReference type="ARBA" id="ARBA00022917"/>
    </source>
</evidence>
<feature type="coiled-coil region" evidence="11">
    <location>
        <begin position="816"/>
        <end position="885"/>
    </location>
</feature>
<dbReference type="PROSITE" id="PS00178">
    <property type="entry name" value="AA_TRNA_LIGASE_I"/>
    <property type="match status" value="1"/>
</dbReference>
<keyword evidence="6 11" id="KW-0067">ATP-binding</keyword>
<dbReference type="GO" id="GO:0005524">
    <property type="term" value="F:ATP binding"/>
    <property type="evidence" value="ECO:0007669"/>
    <property type="project" value="UniProtKB-UniRule"/>
</dbReference>
<dbReference type="GO" id="GO:0005829">
    <property type="term" value="C:cytosol"/>
    <property type="evidence" value="ECO:0007669"/>
    <property type="project" value="TreeGrafter"/>
</dbReference>
<organism evidence="15">
    <name type="scientific">Candidatus Atribacter allofermentans</name>
    <dbReference type="NCBI Taxonomy" id="1852833"/>
    <lineage>
        <taxon>Bacteria</taxon>
        <taxon>Pseudomonadati</taxon>
        <taxon>Atribacterota</taxon>
        <taxon>Atribacteria</taxon>
        <taxon>Atribacterales</taxon>
        <taxon>Atribacteraceae</taxon>
        <taxon>Atribacter</taxon>
    </lineage>
</organism>
<dbReference type="CDD" id="cd00817">
    <property type="entry name" value="ValRS_core"/>
    <property type="match status" value="1"/>
</dbReference>
<dbReference type="PANTHER" id="PTHR11946:SF93">
    <property type="entry name" value="VALINE--TRNA LIGASE, CHLOROPLASTIC_MITOCHONDRIAL 2"/>
    <property type="match status" value="1"/>
</dbReference>
<dbReference type="PANTHER" id="PTHR11946">
    <property type="entry name" value="VALYL-TRNA SYNTHETASES"/>
    <property type="match status" value="1"/>
</dbReference>
<evidence type="ECO:0000256" key="2">
    <source>
        <dbReference type="ARBA" id="ARBA00011245"/>
    </source>
</evidence>
<dbReference type="Pfam" id="PF08264">
    <property type="entry name" value="Anticodon_1"/>
    <property type="match status" value="1"/>
</dbReference>
<dbReference type="InterPro" id="IPR001412">
    <property type="entry name" value="aa-tRNA-synth_I_CS"/>
</dbReference>
<evidence type="ECO:0000259" key="14">
    <source>
        <dbReference type="Pfam" id="PF10458"/>
    </source>
</evidence>
<sequence>MNNRTPIPQVYDASHTETKWYEYWEKNGYFSPDPQHSNPFCMVIPPPNVTGFLHMGHALNLTLHDILTRYRRMKGDQTLWLPGTDHAGIATQNVVEKQLAKEGLDRHQLGREEFIQRVWQWKDQYHDRIVKQLKSMGASCDWTRERFTFDEGLSAAVKEVFVRLFDEGLIYRGEYIVNWCPRCETAISDIEVDYRDVPSFLYYVRYPIKEHPEQYLVVATTRPETILGDVALAVHPEDERYRQVVNSTVILPIIGRDMSIIQDEYVDPQFGTGVLKVTPAHDMNDFDLGKKHHLPVVAVIDPHGVMNENAGIFAGMTREQCREAIVEKLKSLDLIEKIEEYSHSVGHCYRCNTQVEPLVSKQWFVKMKDLAQPAIQAVEEGRVEFIPERWNKIYFEWMNNIRDWCISRQIWWGHRVPVFYCQECGHYFADRGLPDHCPKCQGKVVQDEDVLDTWFSSALWPFSTLGWPETTPDLKTFYPTSVLITAFDIIFFWVARMIMMGLKFMQDVPFRKVYITPLVRDAYGKKMSKSSGNAIDPLEVARQLGSDSLRFALAWLTVQGRDIHLSMERIEASRNFMNKIWNASRFVLMNLEEDFVPVELNNEAHLSLKDRWIISRFQQTIEQASLALDDYRFGEYVQIIYDFIWGEFCDWYIEWSKKDLYQGSPEEKRKTQSVLVQVLSGILQLLHPVAPFITEEIWHSFPMRNDKDALIISDWPVSEKPWFNDQSEKAIGSIQNLIREIRFLRAELEISPAETCRVQLGFHQSDNRVIIEEHLGYIEQLAKCEIIKTDVEISKPGGAVTGQVDGIDIFLMIEGLVDIKRELQRLNKKHKVLSEDVERIQKRFEKPDFLEKAPQEVIEKDQIRLEKLLSEAQRLQKLIEGIMNQ</sequence>
<keyword evidence="8 11" id="KW-0175">Coiled coil</keyword>
<dbReference type="Gene3D" id="1.10.730.10">
    <property type="entry name" value="Isoleucyl-tRNA Synthetase, Domain 1"/>
    <property type="match status" value="1"/>
</dbReference>
<dbReference type="CDD" id="cd07962">
    <property type="entry name" value="Anticodon_Ia_Val"/>
    <property type="match status" value="1"/>
</dbReference>
<dbReference type="InterPro" id="IPR033705">
    <property type="entry name" value="Anticodon_Ia_Val"/>
</dbReference>
<feature type="domain" description="Methionyl/Valyl/Leucyl/Isoleucyl-tRNA synthetase anticodon-binding" evidence="13">
    <location>
        <begin position="610"/>
        <end position="759"/>
    </location>
</feature>
<dbReference type="GO" id="GO:0002161">
    <property type="term" value="F:aminoacyl-tRNA deacylase activity"/>
    <property type="evidence" value="ECO:0007669"/>
    <property type="project" value="InterPro"/>
</dbReference>
<protein>
    <recommendedName>
        <fullName evidence="11">Valine--tRNA ligase</fullName>
        <ecNumber evidence="11">6.1.1.9</ecNumber>
    </recommendedName>
    <alternativeName>
        <fullName evidence="11">Valyl-tRNA synthetase</fullName>
        <shortName evidence="11">ValRS</shortName>
    </alternativeName>
</protein>
<reference evidence="15" key="1">
    <citation type="submission" date="2017-02" db="EMBL/GenBank/DDBJ databases">
        <title>Delving into the versatile metabolic prowess of the omnipresent phylum Bacteroidetes.</title>
        <authorList>
            <person name="Nobu M.K."/>
            <person name="Mei R."/>
            <person name="Narihiro T."/>
            <person name="Kuroda K."/>
            <person name="Liu W.-T."/>
        </authorList>
    </citation>
    <scope>NUCLEOTIDE SEQUENCE</scope>
    <source>
        <strain evidence="15">ADurb.Bin276</strain>
    </source>
</reference>
<dbReference type="AlphaFoldDB" id="A0A1V5T1H2"/>
<evidence type="ECO:0000256" key="6">
    <source>
        <dbReference type="ARBA" id="ARBA00022840"/>
    </source>
</evidence>
<dbReference type="InterPro" id="IPR014729">
    <property type="entry name" value="Rossmann-like_a/b/a_fold"/>
</dbReference>
<evidence type="ECO:0000256" key="9">
    <source>
        <dbReference type="ARBA" id="ARBA00023146"/>
    </source>
</evidence>
<keyword evidence="5 11" id="KW-0547">Nucleotide-binding</keyword>
<dbReference type="SUPFAM" id="SSF52374">
    <property type="entry name" value="Nucleotidylyl transferase"/>
    <property type="match status" value="1"/>
</dbReference>
<dbReference type="InterPro" id="IPR019499">
    <property type="entry name" value="Val-tRNA_synth_tRNA-bd"/>
</dbReference>
<comment type="subcellular location">
    <subcellularLocation>
        <location evidence="1 11">Cytoplasm</location>
    </subcellularLocation>
</comment>
<dbReference type="InterPro" id="IPR013155">
    <property type="entry name" value="M/V/L/I-tRNA-synth_anticd-bd"/>
</dbReference>
<dbReference type="GO" id="GO:0004832">
    <property type="term" value="F:valine-tRNA ligase activity"/>
    <property type="evidence" value="ECO:0007669"/>
    <property type="project" value="UniProtKB-UniRule"/>
</dbReference>
<dbReference type="NCBIfam" id="TIGR00422">
    <property type="entry name" value="valS"/>
    <property type="match status" value="1"/>
</dbReference>
<evidence type="ECO:0000259" key="12">
    <source>
        <dbReference type="Pfam" id="PF00133"/>
    </source>
</evidence>
<keyword evidence="9 11" id="KW-0030">Aminoacyl-tRNA synthetase</keyword>
<dbReference type="SUPFAM" id="SSF50677">
    <property type="entry name" value="ValRS/IleRS/LeuRS editing domain"/>
    <property type="match status" value="1"/>
</dbReference>
<dbReference type="InterPro" id="IPR002300">
    <property type="entry name" value="aa-tRNA-synth_Ia"/>
</dbReference>
<evidence type="ECO:0000256" key="1">
    <source>
        <dbReference type="ARBA" id="ARBA00004496"/>
    </source>
</evidence>
<dbReference type="Gene3D" id="3.40.50.620">
    <property type="entry name" value="HUPs"/>
    <property type="match status" value="2"/>
</dbReference>
<comment type="similarity">
    <text evidence="11">Belongs to the class-I aminoacyl-tRNA synthetase family. ValS type 1 subfamily.</text>
</comment>
<dbReference type="Gene3D" id="3.90.740.10">
    <property type="entry name" value="Valyl/Leucyl/Isoleucyl-tRNA synthetase, editing domain"/>
    <property type="match status" value="1"/>
</dbReference>
<comment type="subunit">
    <text evidence="2 11">Monomer.</text>
</comment>
<evidence type="ECO:0000256" key="10">
    <source>
        <dbReference type="ARBA" id="ARBA00047552"/>
    </source>
</evidence>
<keyword evidence="3 11" id="KW-0963">Cytoplasm</keyword>
<evidence type="ECO:0000259" key="13">
    <source>
        <dbReference type="Pfam" id="PF08264"/>
    </source>
</evidence>
<comment type="function">
    <text evidence="11">Catalyzes the attachment of valine to tRNA(Val). As ValRS can inadvertently accommodate and process structurally similar amino acids such as threonine, to avoid such errors, it has a 'posttransfer' editing activity that hydrolyzes mischarged Thr-tRNA(Val) in a tRNA-dependent manner.</text>
</comment>
<dbReference type="InterPro" id="IPR009008">
    <property type="entry name" value="Val/Leu/Ile-tRNA-synth_edit"/>
</dbReference>
<feature type="short sequence motif" description="'HIGH' region" evidence="11">
    <location>
        <begin position="47"/>
        <end position="57"/>
    </location>
</feature>
<keyword evidence="7 11" id="KW-0648">Protein biosynthesis</keyword>
<dbReference type="SUPFAM" id="SSF47323">
    <property type="entry name" value="Anticodon-binding domain of a subclass of class I aminoacyl-tRNA synthetases"/>
    <property type="match status" value="1"/>
</dbReference>
<evidence type="ECO:0000256" key="3">
    <source>
        <dbReference type="ARBA" id="ARBA00022490"/>
    </source>
</evidence>
<dbReference type="EMBL" id="MWBQ01000035">
    <property type="protein sequence ID" value="OQA60606.1"/>
    <property type="molecule type" value="Genomic_DNA"/>
</dbReference>
<feature type="domain" description="Aminoacyl-tRNA synthetase class Ia" evidence="12">
    <location>
        <begin position="19"/>
        <end position="566"/>
    </location>
</feature>
<comment type="caution">
    <text evidence="15">The sequence shown here is derived from an EMBL/GenBank/DDBJ whole genome shotgun (WGS) entry which is preliminary data.</text>
</comment>
<dbReference type="EC" id="6.1.1.9" evidence="11"/>
<comment type="domain">
    <text evidence="11">ValRS has two distinct active sites: one for aminoacylation and one for editing. The misactivated threonine is translocated from the active site to the editing site.</text>
</comment>
<dbReference type="Pfam" id="PF00133">
    <property type="entry name" value="tRNA-synt_1"/>
    <property type="match status" value="1"/>
</dbReference>
<feature type="binding site" evidence="11">
    <location>
        <position position="529"/>
    </location>
    <ligand>
        <name>ATP</name>
        <dbReference type="ChEBI" id="CHEBI:30616"/>
    </ligand>
</feature>
<evidence type="ECO:0000256" key="11">
    <source>
        <dbReference type="HAMAP-Rule" id="MF_02004"/>
    </source>
</evidence>
<keyword evidence="4 11" id="KW-0436">Ligase</keyword>
<dbReference type="InterPro" id="IPR010978">
    <property type="entry name" value="tRNA-bd_arm"/>
</dbReference>
<feature type="domain" description="Valyl-tRNA synthetase tRNA-binding arm" evidence="14">
    <location>
        <begin position="818"/>
        <end position="880"/>
    </location>
</feature>
<name>A0A1V5T1H2_9BACT</name>
<dbReference type="InterPro" id="IPR009080">
    <property type="entry name" value="tRNAsynth_Ia_anticodon-bd"/>
</dbReference>
<dbReference type="Proteomes" id="UP000485569">
    <property type="component" value="Unassembled WGS sequence"/>
</dbReference>
<dbReference type="FunFam" id="3.40.50.620:FF:000032">
    <property type="entry name" value="Valine--tRNA ligase"/>
    <property type="match status" value="1"/>
</dbReference>
<dbReference type="Gene3D" id="1.10.287.380">
    <property type="entry name" value="Valyl-tRNA synthetase, C-terminal domain"/>
    <property type="match status" value="1"/>
</dbReference>
<dbReference type="SUPFAM" id="SSF46589">
    <property type="entry name" value="tRNA-binding arm"/>
    <property type="match status" value="1"/>
</dbReference>
<evidence type="ECO:0000313" key="15">
    <source>
        <dbReference type="EMBL" id="OQA60606.1"/>
    </source>
</evidence>
<dbReference type="HAMAP" id="MF_02004">
    <property type="entry name" value="Val_tRNA_synth_type1"/>
    <property type="match status" value="1"/>
</dbReference>
<proteinExistence type="inferred from homology"/>
<feature type="short sequence motif" description="'KMSKS' region" evidence="11">
    <location>
        <begin position="526"/>
        <end position="530"/>
    </location>
</feature>
<dbReference type="NCBIfam" id="NF004349">
    <property type="entry name" value="PRK05729.1"/>
    <property type="match status" value="1"/>
</dbReference>
<gene>
    <name evidence="11 15" type="primary">valS</name>
    <name evidence="15" type="ORF">BWY41_00582</name>
</gene>
<dbReference type="PRINTS" id="PR00986">
    <property type="entry name" value="TRNASYNTHVAL"/>
</dbReference>
<dbReference type="InterPro" id="IPR002303">
    <property type="entry name" value="Valyl-tRNA_ligase"/>
</dbReference>
<comment type="catalytic activity">
    <reaction evidence="10 11">
        <text>tRNA(Val) + L-valine + ATP = L-valyl-tRNA(Val) + AMP + diphosphate</text>
        <dbReference type="Rhea" id="RHEA:10704"/>
        <dbReference type="Rhea" id="RHEA-COMP:9672"/>
        <dbReference type="Rhea" id="RHEA-COMP:9708"/>
        <dbReference type="ChEBI" id="CHEBI:30616"/>
        <dbReference type="ChEBI" id="CHEBI:33019"/>
        <dbReference type="ChEBI" id="CHEBI:57762"/>
        <dbReference type="ChEBI" id="CHEBI:78442"/>
        <dbReference type="ChEBI" id="CHEBI:78537"/>
        <dbReference type="ChEBI" id="CHEBI:456215"/>
        <dbReference type="EC" id="6.1.1.9"/>
    </reaction>
</comment>
<evidence type="ECO:0000256" key="5">
    <source>
        <dbReference type="ARBA" id="ARBA00022741"/>
    </source>
</evidence>
<dbReference type="InterPro" id="IPR037118">
    <property type="entry name" value="Val-tRNA_synth_C_sf"/>
</dbReference>
<evidence type="ECO:0000256" key="8">
    <source>
        <dbReference type="ARBA" id="ARBA00023054"/>
    </source>
</evidence>
<accession>A0A1V5T1H2</accession>
<comment type="domain">
    <text evidence="11">The C-terminal coiled-coil domain is crucial for aminoacylation activity.</text>
</comment>
<dbReference type="FunFam" id="1.10.730.10:FF:000014">
    <property type="entry name" value="Valine--tRNA ligase"/>
    <property type="match status" value="1"/>
</dbReference>